<organism evidence="4 5">
    <name type="scientific">Aduncisulcus paluster</name>
    <dbReference type="NCBI Taxonomy" id="2918883"/>
    <lineage>
        <taxon>Eukaryota</taxon>
        <taxon>Metamonada</taxon>
        <taxon>Carpediemonas-like organisms</taxon>
        <taxon>Aduncisulcus</taxon>
    </lineage>
</organism>
<dbReference type="EMBL" id="BQXS01011510">
    <property type="protein sequence ID" value="GKT13437.1"/>
    <property type="molecule type" value="Genomic_DNA"/>
</dbReference>
<name>A0ABQ5JUW4_9EUKA</name>
<dbReference type="Proteomes" id="UP001057375">
    <property type="component" value="Unassembled WGS sequence"/>
</dbReference>
<dbReference type="Gene3D" id="4.10.60.10">
    <property type="entry name" value="Zinc finger, CCHC-type"/>
    <property type="match status" value="1"/>
</dbReference>
<evidence type="ECO:0000313" key="4">
    <source>
        <dbReference type="EMBL" id="GKT13437.1"/>
    </source>
</evidence>
<sequence>MISPETDLFRVPLLAKYGEAAFRSFLEKFRRYRALNGKAALFVCITAPIRKIYESIGKCQLVNPAIPNPADDGLPVATEKVFLKKISDFYGKKSALDVLYELQRLKLRKADERSVSFFVQRLHQLLDTVDPEDPLNEDIIVKTLLDNVLLSRFRTRLDVALQSEDKSLSDFTRVILEQCQIVSEAQEDAAGYGETEPPRQSFERNKNKRRYSEKSSRPARDSGFKRGQKPHTHHSSRPQYAETKECFYCHELGHFARDCPKKTKDARSVKAASIVDESKDDIPYLSLLFYSSLFPKRNIHILSLYR</sequence>
<dbReference type="PROSITE" id="PS50158">
    <property type="entry name" value="ZF_CCHC"/>
    <property type="match status" value="1"/>
</dbReference>
<keyword evidence="1" id="KW-0863">Zinc-finger</keyword>
<proteinExistence type="predicted"/>
<evidence type="ECO:0000256" key="1">
    <source>
        <dbReference type="PROSITE-ProRule" id="PRU00047"/>
    </source>
</evidence>
<keyword evidence="5" id="KW-1185">Reference proteome</keyword>
<feature type="region of interest" description="Disordered" evidence="2">
    <location>
        <begin position="187"/>
        <end position="238"/>
    </location>
</feature>
<feature type="domain" description="CCHC-type" evidence="3">
    <location>
        <begin position="246"/>
        <end position="261"/>
    </location>
</feature>
<dbReference type="InterPro" id="IPR001878">
    <property type="entry name" value="Znf_CCHC"/>
</dbReference>
<comment type="caution">
    <text evidence="4">The sequence shown here is derived from an EMBL/GenBank/DDBJ whole genome shotgun (WGS) entry which is preliminary data.</text>
</comment>
<gene>
    <name evidence="4" type="ORF">ADUPG1_010265</name>
</gene>
<dbReference type="Pfam" id="PF00098">
    <property type="entry name" value="zf-CCHC"/>
    <property type="match status" value="1"/>
</dbReference>
<protein>
    <recommendedName>
        <fullName evidence="3">CCHC-type domain-containing protein</fullName>
    </recommendedName>
</protein>
<dbReference type="SMART" id="SM00343">
    <property type="entry name" value="ZnF_C2HC"/>
    <property type="match status" value="1"/>
</dbReference>
<keyword evidence="1" id="KW-0862">Zinc</keyword>
<accession>A0ABQ5JUW4</accession>
<evidence type="ECO:0000259" key="3">
    <source>
        <dbReference type="PROSITE" id="PS50158"/>
    </source>
</evidence>
<feature type="compositionally biased region" description="Basic residues" evidence="2">
    <location>
        <begin position="226"/>
        <end position="236"/>
    </location>
</feature>
<evidence type="ECO:0000256" key="2">
    <source>
        <dbReference type="SAM" id="MobiDB-lite"/>
    </source>
</evidence>
<dbReference type="SUPFAM" id="SSF57756">
    <property type="entry name" value="Retrovirus zinc finger-like domains"/>
    <property type="match status" value="1"/>
</dbReference>
<dbReference type="InterPro" id="IPR036875">
    <property type="entry name" value="Znf_CCHC_sf"/>
</dbReference>
<reference evidence="4" key="1">
    <citation type="submission" date="2022-03" db="EMBL/GenBank/DDBJ databases">
        <title>Draft genome sequence of Aduncisulcus paluster, a free-living microaerophilic Fornicata.</title>
        <authorList>
            <person name="Yuyama I."/>
            <person name="Kume K."/>
            <person name="Tamura T."/>
            <person name="Inagaki Y."/>
            <person name="Hashimoto T."/>
        </authorList>
    </citation>
    <scope>NUCLEOTIDE SEQUENCE</scope>
    <source>
        <strain evidence="4">NY0171</strain>
    </source>
</reference>
<feature type="compositionally biased region" description="Basic and acidic residues" evidence="2">
    <location>
        <begin position="201"/>
        <end position="224"/>
    </location>
</feature>
<keyword evidence="1" id="KW-0479">Metal-binding</keyword>
<evidence type="ECO:0000313" key="5">
    <source>
        <dbReference type="Proteomes" id="UP001057375"/>
    </source>
</evidence>